<dbReference type="Gene3D" id="2.40.170.20">
    <property type="entry name" value="TonB-dependent receptor, beta-barrel domain"/>
    <property type="match status" value="1"/>
</dbReference>
<feature type="domain" description="TonB-dependent receptor plug" evidence="14">
    <location>
        <begin position="43"/>
        <end position="144"/>
    </location>
</feature>
<evidence type="ECO:0000256" key="4">
    <source>
        <dbReference type="ARBA" id="ARBA00022692"/>
    </source>
</evidence>
<dbReference type="InterPro" id="IPR037066">
    <property type="entry name" value="Plug_dom_sf"/>
</dbReference>
<evidence type="ECO:0000256" key="11">
    <source>
        <dbReference type="RuleBase" id="RU003357"/>
    </source>
</evidence>
<dbReference type="PROSITE" id="PS52016">
    <property type="entry name" value="TONB_DEPENDENT_REC_3"/>
    <property type="match status" value="1"/>
</dbReference>
<dbReference type="InterPro" id="IPR039426">
    <property type="entry name" value="TonB-dep_rcpt-like"/>
</dbReference>
<organism evidence="15 16">
    <name type="scientific">Flavobacterium aquidurense</name>
    <dbReference type="NCBI Taxonomy" id="362413"/>
    <lineage>
        <taxon>Bacteria</taxon>
        <taxon>Pseudomonadati</taxon>
        <taxon>Bacteroidota</taxon>
        <taxon>Flavobacteriia</taxon>
        <taxon>Flavobacteriales</taxon>
        <taxon>Flavobacteriaceae</taxon>
        <taxon>Flavobacterium</taxon>
    </lineage>
</organism>
<protein>
    <submittedName>
        <fullName evidence="15">Outer membrane cobalamin receptor protein</fullName>
    </submittedName>
</protein>
<dbReference type="InterPro" id="IPR000531">
    <property type="entry name" value="Beta-barrel_TonB"/>
</dbReference>
<dbReference type="Proteomes" id="UP000050443">
    <property type="component" value="Unassembled WGS sequence"/>
</dbReference>
<evidence type="ECO:0000259" key="13">
    <source>
        <dbReference type="Pfam" id="PF00593"/>
    </source>
</evidence>
<keyword evidence="5 12" id="KW-0732">Signal</keyword>
<evidence type="ECO:0000259" key="14">
    <source>
        <dbReference type="Pfam" id="PF07715"/>
    </source>
</evidence>
<keyword evidence="9 10" id="KW-0998">Cell outer membrane</keyword>
<proteinExistence type="inferred from homology"/>
<dbReference type="STRING" id="362413.RC62_3183"/>
<evidence type="ECO:0000313" key="16">
    <source>
        <dbReference type="Proteomes" id="UP000050443"/>
    </source>
</evidence>
<keyword evidence="8 15" id="KW-0675">Receptor</keyword>
<evidence type="ECO:0000256" key="2">
    <source>
        <dbReference type="ARBA" id="ARBA00022448"/>
    </source>
</evidence>
<dbReference type="PANTHER" id="PTHR30069">
    <property type="entry name" value="TONB-DEPENDENT OUTER MEMBRANE RECEPTOR"/>
    <property type="match status" value="1"/>
</dbReference>
<dbReference type="PANTHER" id="PTHR30069:SF29">
    <property type="entry name" value="HEMOGLOBIN AND HEMOGLOBIN-HAPTOGLOBIN-BINDING PROTEIN 1-RELATED"/>
    <property type="match status" value="1"/>
</dbReference>
<dbReference type="AlphaFoldDB" id="A0A0Q0Y2N7"/>
<evidence type="ECO:0000256" key="12">
    <source>
        <dbReference type="SAM" id="SignalP"/>
    </source>
</evidence>
<name>A0A0Q0Y2N7_9FLAO</name>
<dbReference type="Pfam" id="PF00593">
    <property type="entry name" value="TonB_dep_Rec_b-barrel"/>
    <property type="match status" value="1"/>
</dbReference>
<gene>
    <name evidence="15" type="ORF">RC62_3183</name>
</gene>
<keyword evidence="7 10" id="KW-0472">Membrane</keyword>
<dbReference type="GO" id="GO:0044718">
    <property type="term" value="P:siderophore transmembrane transport"/>
    <property type="evidence" value="ECO:0007669"/>
    <property type="project" value="TreeGrafter"/>
</dbReference>
<keyword evidence="2 10" id="KW-0813">Transport</keyword>
<dbReference type="EMBL" id="JRLF01000004">
    <property type="protein sequence ID" value="KQB43016.1"/>
    <property type="molecule type" value="Genomic_DNA"/>
</dbReference>
<dbReference type="PATRIC" id="fig|362413.3.peg.3108"/>
<dbReference type="InterPro" id="IPR012910">
    <property type="entry name" value="Plug_dom"/>
</dbReference>
<dbReference type="Pfam" id="PF07715">
    <property type="entry name" value="Plug"/>
    <property type="match status" value="1"/>
</dbReference>
<dbReference type="RefSeq" id="WP_055091828.1">
    <property type="nucleotide sequence ID" value="NZ_JRLF01000004.1"/>
</dbReference>
<accession>A0A0Q0Y2N7</accession>
<evidence type="ECO:0000313" key="15">
    <source>
        <dbReference type="EMBL" id="KQB43016.1"/>
    </source>
</evidence>
<feature type="chain" id="PRO_5006186927" evidence="12">
    <location>
        <begin position="21"/>
        <end position="617"/>
    </location>
</feature>
<evidence type="ECO:0000256" key="9">
    <source>
        <dbReference type="ARBA" id="ARBA00023237"/>
    </source>
</evidence>
<dbReference type="SUPFAM" id="SSF56935">
    <property type="entry name" value="Porins"/>
    <property type="match status" value="1"/>
</dbReference>
<evidence type="ECO:0000256" key="10">
    <source>
        <dbReference type="PROSITE-ProRule" id="PRU01360"/>
    </source>
</evidence>
<evidence type="ECO:0000256" key="3">
    <source>
        <dbReference type="ARBA" id="ARBA00022452"/>
    </source>
</evidence>
<evidence type="ECO:0000256" key="1">
    <source>
        <dbReference type="ARBA" id="ARBA00004571"/>
    </source>
</evidence>
<evidence type="ECO:0000256" key="6">
    <source>
        <dbReference type="ARBA" id="ARBA00023077"/>
    </source>
</evidence>
<feature type="signal peptide" evidence="12">
    <location>
        <begin position="1"/>
        <end position="20"/>
    </location>
</feature>
<sequence length="617" mass="70555">MTLKRLSAFCLLLLCQIISAQKDSITSLKEVIVSDANLKKYSNSQSVLKLNDSVIAKNEALLTDLLNFNSTIYFKEYGRGMLSTVAFRGTTASQTAVIWNGININSQMNGSTDFNTISGSDYNSVSVKAGGGSVIYGSGAVGGTVHLNNDLAFYKRFENNLKLDYGSFNTIGINYKTNISNEKWSAQIGFSKNSSTNDYKYLNRYTWKGEQRWNQNGQYDIITVNANVGYKFDSKNILKLYTQTSNTDRNTSLITETERKSKYINGFNRNLLEYDGDFGKFRTNFKAAYIFENFQYYADNSKNQYTYGKTESLITKADLGYTLFKSTQINGIIDYNRTKGYGSGFGDHTREISSAALLIKQDFSADWKNEFGIRKEFTDNYKSPILFSLGSSYQLNKLYNLKLNLSRNFRIPTFNDLYWEEGGNPNLKPESSYQAEIGNVFTFKNMSLTQTFYYMKIKDLLQWVPGKNGIWSPQNTDKVNSYGAETLLSWKKHFSKNYFSANASYAYTISEDEATGKQLFFVPFHKVNGAISYSRNKISAYYQFLYNGFVYTQSDNDPKQIVKDYTVSNLGVDYDFNFLESFKLGFQVLNLFNENYESLENRPLPGRNFNIYINLKF</sequence>
<feature type="domain" description="TonB-dependent receptor-like beta-barrel" evidence="13">
    <location>
        <begin position="180"/>
        <end position="591"/>
    </location>
</feature>
<dbReference type="InterPro" id="IPR036942">
    <property type="entry name" value="Beta-barrel_TonB_sf"/>
</dbReference>
<keyword evidence="3 10" id="KW-1134">Transmembrane beta strand</keyword>
<evidence type="ECO:0000256" key="8">
    <source>
        <dbReference type="ARBA" id="ARBA00023170"/>
    </source>
</evidence>
<dbReference type="GO" id="GO:0015344">
    <property type="term" value="F:siderophore uptake transmembrane transporter activity"/>
    <property type="evidence" value="ECO:0007669"/>
    <property type="project" value="TreeGrafter"/>
</dbReference>
<comment type="subcellular location">
    <subcellularLocation>
        <location evidence="1 10">Cell outer membrane</location>
        <topology evidence="1 10">Multi-pass membrane protein</topology>
    </subcellularLocation>
</comment>
<dbReference type="Gene3D" id="2.170.130.10">
    <property type="entry name" value="TonB-dependent receptor, plug domain"/>
    <property type="match status" value="1"/>
</dbReference>
<dbReference type="OrthoDB" id="9762903at2"/>
<dbReference type="GO" id="GO:0009279">
    <property type="term" value="C:cell outer membrane"/>
    <property type="evidence" value="ECO:0007669"/>
    <property type="project" value="UniProtKB-SubCell"/>
</dbReference>
<reference evidence="15 16" key="1">
    <citation type="submission" date="2014-09" db="EMBL/GenBank/DDBJ databases">
        <title>Genome sequence of Flavobacterium aquidurense RC62.</title>
        <authorList>
            <person name="Kim J.F."/>
            <person name="Kwak M.-J."/>
        </authorList>
    </citation>
    <scope>NUCLEOTIDE SEQUENCE [LARGE SCALE GENOMIC DNA]</scope>
    <source>
        <strain evidence="15 16">RC62</strain>
    </source>
</reference>
<keyword evidence="6 11" id="KW-0798">TonB box</keyword>
<keyword evidence="4 10" id="KW-0812">Transmembrane</keyword>
<comment type="similarity">
    <text evidence="10 11">Belongs to the TonB-dependent receptor family.</text>
</comment>
<comment type="caution">
    <text evidence="15">The sequence shown here is derived from an EMBL/GenBank/DDBJ whole genome shotgun (WGS) entry which is preliminary data.</text>
</comment>
<evidence type="ECO:0000256" key="5">
    <source>
        <dbReference type="ARBA" id="ARBA00022729"/>
    </source>
</evidence>
<evidence type="ECO:0000256" key="7">
    <source>
        <dbReference type="ARBA" id="ARBA00023136"/>
    </source>
</evidence>